<dbReference type="AlphaFoldDB" id="A0A1I1TWL9"/>
<gene>
    <name evidence="2" type="ORF">SAMN04489710_104120</name>
</gene>
<reference evidence="3" key="1">
    <citation type="submission" date="2016-10" db="EMBL/GenBank/DDBJ databases">
        <authorList>
            <person name="Varghese N."/>
            <person name="Submissions S."/>
        </authorList>
    </citation>
    <scope>NUCLEOTIDE SEQUENCE [LARGE SCALE GENOMIC DNA]</scope>
    <source>
        <strain evidence="3">DSM 7481</strain>
    </source>
</reference>
<keyword evidence="1" id="KW-1133">Transmembrane helix</keyword>
<dbReference type="EMBL" id="FOMQ01000004">
    <property type="protein sequence ID" value="SFD63021.1"/>
    <property type="molecule type" value="Genomic_DNA"/>
</dbReference>
<evidence type="ECO:0000256" key="1">
    <source>
        <dbReference type="SAM" id="Phobius"/>
    </source>
</evidence>
<dbReference type="STRING" id="32040.SAMN04489710_104120"/>
<evidence type="ECO:0000313" key="2">
    <source>
        <dbReference type="EMBL" id="SFD63021.1"/>
    </source>
</evidence>
<keyword evidence="1" id="KW-0812">Transmembrane</keyword>
<keyword evidence="3" id="KW-1185">Reference proteome</keyword>
<accession>A0A1I1TWL9</accession>
<evidence type="ECO:0000313" key="3">
    <source>
        <dbReference type="Proteomes" id="UP000199517"/>
    </source>
</evidence>
<protein>
    <submittedName>
        <fullName evidence="2">Uncharacterized protein</fullName>
    </submittedName>
</protein>
<dbReference type="Proteomes" id="UP000199517">
    <property type="component" value="Unassembled WGS sequence"/>
</dbReference>
<feature type="transmembrane region" description="Helical" evidence="1">
    <location>
        <begin position="66"/>
        <end position="86"/>
    </location>
</feature>
<keyword evidence="1" id="KW-0472">Membrane</keyword>
<sequence>MALHCPQCASEQVQAVRVILASGTSFNSSTVTGVAVGNGGGAFVGTAGGTSQTTLAARFKEPVKPALWAVIALGLLPLATSPWLAASGPDAAWRYMNLAFWAVFAHAVWNYRKKSAIYKEQYPQWKALHDHGFFCHRCGHTFLNR</sequence>
<proteinExistence type="predicted"/>
<feature type="transmembrane region" description="Helical" evidence="1">
    <location>
        <begin position="92"/>
        <end position="111"/>
    </location>
</feature>
<name>A0A1I1TWL9_9BURK</name>
<organism evidence="2 3">
    <name type="scientific">Paracidovorax konjaci</name>
    <dbReference type="NCBI Taxonomy" id="32040"/>
    <lineage>
        <taxon>Bacteria</taxon>
        <taxon>Pseudomonadati</taxon>
        <taxon>Pseudomonadota</taxon>
        <taxon>Betaproteobacteria</taxon>
        <taxon>Burkholderiales</taxon>
        <taxon>Comamonadaceae</taxon>
        <taxon>Paracidovorax</taxon>
    </lineage>
</organism>